<dbReference type="Proteomes" id="UP000807469">
    <property type="component" value="Unassembled WGS sequence"/>
</dbReference>
<gene>
    <name evidence="1" type="ORF">BDN70DRAFT_997483</name>
</gene>
<dbReference type="OrthoDB" id="2977329at2759"/>
<evidence type="ECO:0000313" key="2">
    <source>
        <dbReference type="Proteomes" id="UP000807469"/>
    </source>
</evidence>
<evidence type="ECO:0008006" key="3">
    <source>
        <dbReference type="Google" id="ProtNLM"/>
    </source>
</evidence>
<sequence>MAIAPPNISNTPTEVLEKVLDFLQNDRASLYSASFVNRNWIYAPRRHLFGQIIIIEIYRRGRLLKDVDNARPFLELTCSQHSTILPAIQGVVLAVTTTKLIEEVIEVLSLSKALTRLTYINIIPSNLIFWTSHYLSDIRDLAFDLTSSAVTDDACLTFYRIISRPTYTLGADCEEVLKWLQTLDGIHLALETFDLRIHRSCHSSWGLSDSLNAFLGQISHTLQDLSWGIDYDVDLAEKSLDEGPPVDLNALVNLRSVTFRTHDLNAVCDALQSIKLSSSLEAMTIHAIPWGFDKFIKDKQCHCILHARLTKLASILDGKQFTGIKHLELRLPGKLGMVFAAAELEMITALEQWMKWNERGIQIIVHV</sequence>
<accession>A0A9P5YRH1</accession>
<organism evidence="1 2">
    <name type="scientific">Pholiota conissans</name>
    <dbReference type="NCBI Taxonomy" id="109636"/>
    <lineage>
        <taxon>Eukaryota</taxon>
        <taxon>Fungi</taxon>
        <taxon>Dikarya</taxon>
        <taxon>Basidiomycota</taxon>
        <taxon>Agaricomycotina</taxon>
        <taxon>Agaricomycetes</taxon>
        <taxon>Agaricomycetidae</taxon>
        <taxon>Agaricales</taxon>
        <taxon>Agaricineae</taxon>
        <taxon>Strophariaceae</taxon>
        <taxon>Pholiota</taxon>
    </lineage>
</organism>
<comment type="caution">
    <text evidence="1">The sequence shown here is derived from an EMBL/GenBank/DDBJ whole genome shotgun (WGS) entry which is preliminary data.</text>
</comment>
<name>A0A9P5YRH1_9AGAR</name>
<keyword evidence="2" id="KW-1185">Reference proteome</keyword>
<dbReference type="EMBL" id="MU155418">
    <property type="protein sequence ID" value="KAF9473758.1"/>
    <property type="molecule type" value="Genomic_DNA"/>
</dbReference>
<dbReference type="AlphaFoldDB" id="A0A9P5YRH1"/>
<reference evidence="1" key="1">
    <citation type="submission" date="2020-11" db="EMBL/GenBank/DDBJ databases">
        <authorList>
            <consortium name="DOE Joint Genome Institute"/>
            <person name="Ahrendt S."/>
            <person name="Riley R."/>
            <person name="Andreopoulos W."/>
            <person name="Labutti K."/>
            <person name="Pangilinan J."/>
            <person name="Ruiz-Duenas F.J."/>
            <person name="Barrasa J.M."/>
            <person name="Sanchez-Garcia M."/>
            <person name="Camarero S."/>
            <person name="Miyauchi S."/>
            <person name="Serrano A."/>
            <person name="Linde D."/>
            <person name="Babiker R."/>
            <person name="Drula E."/>
            <person name="Ayuso-Fernandez I."/>
            <person name="Pacheco R."/>
            <person name="Padilla G."/>
            <person name="Ferreira P."/>
            <person name="Barriuso J."/>
            <person name="Kellner H."/>
            <person name="Castanera R."/>
            <person name="Alfaro M."/>
            <person name="Ramirez L."/>
            <person name="Pisabarro A.G."/>
            <person name="Kuo A."/>
            <person name="Tritt A."/>
            <person name="Lipzen A."/>
            <person name="He G."/>
            <person name="Yan M."/>
            <person name="Ng V."/>
            <person name="Cullen D."/>
            <person name="Martin F."/>
            <person name="Rosso M.-N."/>
            <person name="Henrissat B."/>
            <person name="Hibbett D."/>
            <person name="Martinez A.T."/>
            <person name="Grigoriev I.V."/>
        </authorList>
    </citation>
    <scope>NUCLEOTIDE SEQUENCE</scope>
    <source>
        <strain evidence="1">CIRM-BRFM 674</strain>
    </source>
</reference>
<proteinExistence type="predicted"/>
<protein>
    <recommendedName>
        <fullName evidence="3">F-box domain-containing protein</fullName>
    </recommendedName>
</protein>
<evidence type="ECO:0000313" key="1">
    <source>
        <dbReference type="EMBL" id="KAF9473758.1"/>
    </source>
</evidence>